<organism evidence="8 9">
    <name type="scientific">Bacteroides xylanisolvens</name>
    <dbReference type="NCBI Taxonomy" id="371601"/>
    <lineage>
        <taxon>Bacteria</taxon>
        <taxon>Pseudomonadati</taxon>
        <taxon>Bacteroidota</taxon>
        <taxon>Bacteroidia</taxon>
        <taxon>Bacteroidales</taxon>
        <taxon>Bacteroidaceae</taxon>
        <taxon>Bacteroides</taxon>
    </lineage>
</organism>
<proteinExistence type="inferred from homology"/>
<feature type="domain" description="RagB/SusD" evidence="6">
    <location>
        <begin position="309"/>
        <end position="585"/>
    </location>
</feature>
<dbReference type="InterPro" id="IPR033985">
    <property type="entry name" value="SusD-like_N"/>
</dbReference>
<comment type="similarity">
    <text evidence="2">Belongs to the SusD family.</text>
</comment>
<sequence length="586" mass="67429">MKSNKIIIFFLSVVFGTTLHSCLDLDPQDQLGGDVMWTSTSDFEQFANNFYGWTRDFKSTLDGVHSDKRSDLITYQTYDKYSHGSNTVPSSDATYTDNYNNIRRTNMLLQNAEKYVDPAAIKQYVAEAHFFRAYCYFELLQAYGNVIITKTPLEINSPEMKQKRNDRSEVADFIIEDLNLAIEKLPTFKELSNKGGSARISWEGANAFLSRVALYEGSWQKFRGNVERGVKLLDIAAKAAKKVIDAKQFELFGTDTKSIALGDSAQKYMFILEDAKSNPADLKKSDNKEYIFVRSHEEVLSPIGTNITKGCLNNTLWISRKFANMYLCSNGLPMEYNGKTNDLFEGYTKKKSEFQNRDNRMKYTLLEPGVCYFSNAAGKSRVNWDDSDYQYPAGKPEQKKYEVYDPKIGTCYNNQKWCTERFVADTKEGYDYPIIRYAEVLLNYAEAVYERDNKIDNTDLDISLNLVRCRVNKDMPKLSNELVSTNGLSMQTEIRRERTVELFNEGFRIDDLKRWKIAEIEMPQDILGIKKTGTDYAKENLSYSTDLNGCIIVETGRKWEEKNYLYPLPADQLQLNPNLGQNFGWE</sequence>
<feature type="domain" description="SusD-like N-terminal" evidence="7">
    <location>
        <begin position="42"/>
        <end position="214"/>
    </location>
</feature>
<comment type="subcellular location">
    <subcellularLocation>
        <location evidence="1">Cell outer membrane</location>
    </subcellularLocation>
</comment>
<evidence type="ECO:0000313" key="9">
    <source>
        <dbReference type="Proteomes" id="UP000487596"/>
    </source>
</evidence>
<evidence type="ECO:0000259" key="6">
    <source>
        <dbReference type="Pfam" id="PF07980"/>
    </source>
</evidence>
<dbReference type="RefSeq" id="WP_151921707.1">
    <property type="nucleotide sequence ID" value="NZ_JADMVF010000076.1"/>
</dbReference>
<dbReference type="GO" id="GO:0009279">
    <property type="term" value="C:cell outer membrane"/>
    <property type="evidence" value="ECO:0007669"/>
    <property type="project" value="UniProtKB-SubCell"/>
</dbReference>
<comment type="caution">
    <text evidence="8">The sequence shown here is derived from an EMBL/GenBank/DDBJ whole genome shotgun (WGS) entry which is preliminary data.</text>
</comment>
<dbReference type="Gene3D" id="1.25.40.390">
    <property type="match status" value="1"/>
</dbReference>
<dbReference type="Proteomes" id="UP000487596">
    <property type="component" value="Unassembled WGS sequence"/>
</dbReference>
<dbReference type="EMBL" id="WDEH01000065">
    <property type="protein sequence ID" value="KAB6131113.1"/>
    <property type="molecule type" value="Genomic_DNA"/>
</dbReference>
<protein>
    <submittedName>
        <fullName evidence="8">RagB/SusD family nutrient uptake outer membrane protein</fullName>
    </submittedName>
</protein>
<name>A0A6A2RUM9_9BACE</name>
<reference evidence="8 9" key="1">
    <citation type="journal article" date="2019" name="Nat. Med.">
        <title>A library of human gut bacterial isolates paired with longitudinal multiomics data enables mechanistic microbiome research.</title>
        <authorList>
            <person name="Poyet M."/>
            <person name="Groussin M."/>
            <person name="Gibbons S.M."/>
            <person name="Avila-Pacheco J."/>
            <person name="Jiang X."/>
            <person name="Kearney S.M."/>
            <person name="Perrotta A.R."/>
            <person name="Berdy B."/>
            <person name="Zhao S."/>
            <person name="Lieberman T.D."/>
            <person name="Swanson P.K."/>
            <person name="Smith M."/>
            <person name="Roesemann S."/>
            <person name="Alexander J.E."/>
            <person name="Rich S.A."/>
            <person name="Livny J."/>
            <person name="Vlamakis H."/>
            <person name="Clish C."/>
            <person name="Bullock K."/>
            <person name="Deik A."/>
            <person name="Scott J."/>
            <person name="Pierce K.A."/>
            <person name="Xavier R.J."/>
            <person name="Alm E.J."/>
        </authorList>
    </citation>
    <scope>NUCLEOTIDE SEQUENCE [LARGE SCALE GENOMIC DNA]</scope>
    <source>
        <strain evidence="8 9">BIOML-A62</strain>
    </source>
</reference>
<accession>A0A6A2RUM9</accession>
<keyword evidence="5" id="KW-0998">Cell outer membrane</keyword>
<evidence type="ECO:0000256" key="2">
    <source>
        <dbReference type="ARBA" id="ARBA00006275"/>
    </source>
</evidence>
<evidence type="ECO:0000256" key="5">
    <source>
        <dbReference type="ARBA" id="ARBA00023237"/>
    </source>
</evidence>
<gene>
    <name evidence="8" type="ORF">GA424_23985</name>
</gene>
<dbReference type="InterPro" id="IPR012944">
    <property type="entry name" value="SusD_RagB_dom"/>
</dbReference>
<evidence type="ECO:0000256" key="3">
    <source>
        <dbReference type="ARBA" id="ARBA00022729"/>
    </source>
</evidence>
<dbReference type="Pfam" id="PF14322">
    <property type="entry name" value="SusD-like_3"/>
    <property type="match status" value="1"/>
</dbReference>
<dbReference type="Pfam" id="PF07980">
    <property type="entry name" value="SusD_RagB"/>
    <property type="match status" value="1"/>
</dbReference>
<dbReference type="AlphaFoldDB" id="A0A6A2RUM9"/>
<dbReference type="InterPro" id="IPR011990">
    <property type="entry name" value="TPR-like_helical_dom_sf"/>
</dbReference>
<keyword evidence="4" id="KW-0472">Membrane</keyword>
<evidence type="ECO:0000256" key="1">
    <source>
        <dbReference type="ARBA" id="ARBA00004442"/>
    </source>
</evidence>
<evidence type="ECO:0000256" key="4">
    <source>
        <dbReference type="ARBA" id="ARBA00023136"/>
    </source>
</evidence>
<keyword evidence="3" id="KW-0732">Signal</keyword>
<dbReference type="SUPFAM" id="SSF48452">
    <property type="entry name" value="TPR-like"/>
    <property type="match status" value="1"/>
</dbReference>
<evidence type="ECO:0000259" key="7">
    <source>
        <dbReference type="Pfam" id="PF14322"/>
    </source>
</evidence>
<evidence type="ECO:0000313" key="8">
    <source>
        <dbReference type="EMBL" id="KAB6131113.1"/>
    </source>
</evidence>